<dbReference type="AlphaFoldDB" id="S9ZTG1"/>
<name>S9ZTG1_9RHOO</name>
<dbReference type="Gene3D" id="1.10.645.10">
    <property type="entry name" value="Cytochrome-c3 Hydrogenase, chain B"/>
    <property type="match status" value="1"/>
</dbReference>
<evidence type="ECO:0000313" key="3">
    <source>
        <dbReference type="Proteomes" id="UP000015455"/>
    </source>
</evidence>
<sequence length="405" mass="43049">MQQHTQAGDELLIRINAEQQGGRVASTTVALPPAVTPAALVIGLEADAAVARVSQLGTHSPHAHAQALSMACAAALGLPPADPGSQLATERALAAEAVDAHLHRLLIDWPLSLDMDARHNRYAEFRRRLHAKIDPAAYFELGGDVLDLVAREMLAGFFNRIRLPHNLAEFVDCADTGGILGAVLSELISLGPSQPQGQRAVPLLGTLSAAAWSAAVGNWPSAEFLARPLFANEPAETGPLARHAASPLVRLLLDRGHRLSARLFCKAIDLADCASRMRYPFTDDVPPLIDAVQVVAGVGLARVITARGVLLCWVRMEAELIADCVVIPASAWNFHPQGAFCSEACSAEVETQTAALRRLNLLALALDPSLPCEIVLTEASVPLTTSGADTRRQNKAAARAPRNRS</sequence>
<proteinExistence type="predicted"/>
<keyword evidence="3" id="KW-1185">Reference proteome</keyword>
<comment type="caution">
    <text evidence="2">The sequence shown here is derived from an EMBL/GenBank/DDBJ whole genome shotgun (WGS) entry which is preliminary data.</text>
</comment>
<dbReference type="STRING" id="1348657.M622_10995"/>
<organism evidence="2 3">
    <name type="scientific">Thauera terpenica 58Eu</name>
    <dbReference type="NCBI Taxonomy" id="1348657"/>
    <lineage>
        <taxon>Bacteria</taxon>
        <taxon>Pseudomonadati</taxon>
        <taxon>Pseudomonadota</taxon>
        <taxon>Betaproteobacteria</taxon>
        <taxon>Rhodocyclales</taxon>
        <taxon>Zoogloeaceae</taxon>
        <taxon>Thauera</taxon>
    </lineage>
</organism>
<accession>S9ZTG1</accession>
<dbReference type="Proteomes" id="UP000015455">
    <property type="component" value="Unassembled WGS sequence"/>
</dbReference>
<reference evidence="2 3" key="1">
    <citation type="submission" date="2013-06" db="EMBL/GenBank/DDBJ databases">
        <title>Draft genome sequence of Thauera terpenica.</title>
        <authorList>
            <person name="Liu B."/>
            <person name="Frostegard A.H."/>
            <person name="Shapleigh J.P."/>
        </authorList>
    </citation>
    <scope>NUCLEOTIDE SEQUENCE [LARGE SCALE GENOMIC DNA]</scope>
    <source>
        <strain evidence="2 3">58Eu</strain>
    </source>
</reference>
<protein>
    <submittedName>
        <fullName evidence="2">Uncharacterized protein</fullName>
    </submittedName>
</protein>
<dbReference type="EMBL" id="ATJV01000035">
    <property type="protein sequence ID" value="EPZ16822.1"/>
    <property type="molecule type" value="Genomic_DNA"/>
</dbReference>
<dbReference type="eggNOG" id="COG0374">
    <property type="taxonomic scope" value="Bacteria"/>
</dbReference>
<evidence type="ECO:0000313" key="2">
    <source>
        <dbReference type="EMBL" id="EPZ16822.1"/>
    </source>
</evidence>
<dbReference type="RefSeq" id="WP_021248185.1">
    <property type="nucleotide sequence ID" value="NZ_ATJV01000035.1"/>
</dbReference>
<dbReference type="SUPFAM" id="SSF56762">
    <property type="entry name" value="HydB/Nqo4-like"/>
    <property type="match status" value="1"/>
</dbReference>
<evidence type="ECO:0000256" key="1">
    <source>
        <dbReference type="SAM" id="MobiDB-lite"/>
    </source>
</evidence>
<gene>
    <name evidence="2" type="ORF">M622_10995</name>
</gene>
<dbReference type="PATRIC" id="fig|1348657.5.peg.739"/>
<dbReference type="InterPro" id="IPR029014">
    <property type="entry name" value="NiFe-Hase_large"/>
</dbReference>
<feature type="region of interest" description="Disordered" evidence="1">
    <location>
        <begin position="386"/>
        <end position="405"/>
    </location>
</feature>